<accession>A0A7G5MSR4</accession>
<name>A0A7G5MSR4_9FIRM</name>
<sequence>MGQSKFVLRMDPADKILLKRKMGDNGQAQLFLSKNFADKSLPYVPRLTGALRDSARVNPKSVSWNTPYARRQFYEHKSKSMWHIKMWRDRGKEIVDSVAQFCDCRVKR</sequence>
<dbReference type="InterPro" id="IPR021080">
    <property type="entry name" value="Minor_capsid_protein"/>
</dbReference>
<reference evidence="1 2" key="1">
    <citation type="submission" date="2019-04" db="EMBL/GenBank/DDBJ databases">
        <authorList>
            <person name="Schori C."/>
            <person name="Ahrens C."/>
        </authorList>
    </citation>
    <scope>NUCLEOTIDE SEQUENCE [LARGE SCALE GENOMIC DNA]</scope>
    <source>
        <strain evidence="1 2">DSM 2950</strain>
    </source>
</reference>
<evidence type="ECO:0000313" key="2">
    <source>
        <dbReference type="Proteomes" id="UP000515789"/>
    </source>
</evidence>
<gene>
    <name evidence="1" type="ORF">E5259_08670</name>
</gene>
<dbReference type="Pfam" id="PF11114">
    <property type="entry name" value="Minor_capsid_2"/>
    <property type="match status" value="1"/>
</dbReference>
<evidence type="ECO:0000313" key="1">
    <source>
        <dbReference type="EMBL" id="QMW77657.1"/>
    </source>
</evidence>
<dbReference type="RefSeq" id="WP_018598228.1">
    <property type="nucleotide sequence ID" value="NZ_AP031439.1"/>
</dbReference>
<dbReference type="EMBL" id="CP039126">
    <property type="protein sequence ID" value="QMW77657.1"/>
    <property type="molecule type" value="Genomic_DNA"/>
</dbReference>
<proteinExistence type="predicted"/>
<organism evidence="1 2">
    <name type="scientific">Blautia producta</name>
    <dbReference type="NCBI Taxonomy" id="33035"/>
    <lineage>
        <taxon>Bacteria</taxon>
        <taxon>Bacillati</taxon>
        <taxon>Bacillota</taxon>
        <taxon>Clostridia</taxon>
        <taxon>Lachnospirales</taxon>
        <taxon>Lachnospiraceae</taxon>
        <taxon>Blautia</taxon>
    </lineage>
</organism>
<dbReference type="GeneID" id="75055717"/>
<protein>
    <submittedName>
        <fullName evidence="1">Capsid protein</fullName>
    </submittedName>
</protein>
<dbReference type="Proteomes" id="UP000515789">
    <property type="component" value="Chromosome"/>
</dbReference>
<dbReference type="AlphaFoldDB" id="A0A7G5MSR4"/>